<dbReference type="Proteomes" id="UP000321079">
    <property type="component" value="Unassembled WGS sequence"/>
</dbReference>
<gene>
    <name evidence="1" type="ORF">GKA01_08670</name>
</gene>
<name>A0A511B5C7_9PROT</name>
<proteinExistence type="predicted"/>
<dbReference type="RefSeq" id="WP_146859521.1">
    <property type="nucleotide sequence ID" value="NZ_BARK01000004.1"/>
</dbReference>
<evidence type="ECO:0000313" key="2">
    <source>
        <dbReference type="Proteomes" id="UP000321079"/>
    </source>
</evidence>
<sequence>MGFLRDVVVARARRRLKREGASKRERFAVSPIMRNSLAADRALMRRWEAEGLPRWRRVLRLMLTK</sequence>
<accession>A0A511B5C7</accession>
<dbReference type="OrthoDB" id="7221756at2"/>
<organism evidence="1 2">
    <name type="scientific">Gluconobacter kanchanaburiensis NBRC 103587</name>
    <dbReference type="NCBI Taxonomy" id="1307948"/>
    <lineage>
        <taxon>Bacteria</taxon>
        <taxon>Pseudomonadati</taxon>
        <taxon>Pseudomonadota</taxon>
        <taxon>Alphaproteobacteria</taxon>
        <taxon>Acetobacterales</taxon>
        <taxon>Acetobacteraceae</taxon>
        <taxon>Gluconobacter</taxon>
    </lineage>
</organism>
<dbReference type="AlphaFoldDB" id="A0A511B5C7"/>
<dbReference type="EMBL" id="BJVA01000003">
    <property type="protein sequence ID" value="GEK95670.1"/>
    <property type="molecule type" value="Genomic_DNA"/>
</dbReference>
<protein>
    <submittedName>
        <fullName evidence="1">Uncharacterized protein</fullName>
    </submittedName>
</protein>
<reference evidence="1 2" key="1">
    <citation type="submission" date="2019-07" db="EMBL/GenBank/DDBJ databases">
        <title>Whole genome shotgun sequence of Gluconobacter kanchanaburiensis NBRC 103587.</title>
        <authorList>
            <person name="Hosoyama A."/>
            <person name="Uohara A."/>
            <person name="Ohji S."/>
            <person name="Ichikawa N."/>
        </authorList>
    </citation>
    <scope>NUCLEOTIDE SEQUENCE [LARGE SCALE GENOMIC DNA]</scope>
    <source>
        <strain evidence="1 2">NBRC 103587</strain>
    </source>
</reference>
<evidence type="ECO:0000313" key="1">
    <source>
        <dbReference type="EMBL" id="GEK95670.1"/>
    </source>
</evidence>
<comment type="caution">
    <text evidence="1">The sequence shown here is derived from an EMBL/GenBank/DDBJ whole genome shotgun (WGS) entry which is preliminary data.</text>
</comment>
<keyword evidence="2" id="KW-1185">Reference proteome</keyword>